<feature type="repeat" description="ANK" evidence="12">
    <location>
        <begin position="611"/>
        <end position="643"/>
    </location>
</feature>
<evidence type="ECO:0000256" key="12">
    <source>
        <dbReference type="PROSITE-ProRule" id="PRU00023"/>
    </source>
</evidence>
<evidence type="ECO:0000256" key="3">
    <source>
        <dbReference type="ARBA" id="ARBA00022606"/>
    </source>
</evidence>
<evidence type="ECO:0000256" key="6">
    <source>
        <dbReference type="ARBA" id="ARBA00022989"/>
    </source>
</evidence>
<feature type="compositionally biased region" description="Acidic residues" evidence="14">
    <location>
        <begin position="198"/>
        <end position="211"/>
    </location>
</feature>
<dbReference type="RefSeq" id="XP_014673121.1">
    <property type="nucleotide sequence ID" value="XM_014817635.1"/>
</dbReference>
<keyword evidence="5" id="KW-0677">Repeat</keyword>
<evidence type="ECO:0000256" key="15">
    <source>
        <dbReference type="SAM" id="Phobius"/>
    </source>
</evidence>
<feature type="repeat" description="ANK" evidence="12">
    <location>
        <begin position="343"/>
        <end position="375"/>
    </location>
</feature>
<dbReference type="InterPro" id="IPR005821">
    <property type="entry name" value="Ion_trans_dom"/>
</dbReference>
<dbReference type="SMART" id="SM00248">
    <property type="entry name" value="ANK"/>
    <property type="match status" value="16"/>
</dbReference>
<organism evidence="17 18">
    <name type="scientific">Priapulus caudatus</name>
    <name type="common">Priapulid worm</name>
    <dbReference type="NCBI Taxonomy" id="37621"/>
    <lineage>
        <taxon>Eukaryota</taxon>
        <taxon>Metazoa</taxon>
        <taxon>Ecdysozoa</taxon>
        <taxon>Scalidophora</taxon>
        <taxon>Priapulida</taxon>
        <taxon>Priapulimorpha</taxon>
        <taxon>Priapulimorphida</taxon>
        <taxon>Priapulidae</taxon>
        <taxon>Priapulus</taxon>
    </lineage>
</organism>
<dbReference type="PROSITE" id="PS50088">
    <property type="entry name" value="ANK_REPEAT"/>
    <property type="match status" value="12"/>
</dbReference>
<keyword evidence="17" id="KW-1185">Reference proteome</keyword>
<evidence type="ECO:0000256" key="11">
    <source>
        <dbReference type="ARBA" id="ARBA00023303"/>
    </source>
</evidence>
<feature type="coiled-coil region" evidence="13">
    <location>
        <begin position="1176"/>
        <end position="1210"/>
    </location>
</feature>
<evidence type="ECO:0000256" key="2">
    <source>
        <dbReference type="ARBA" id="ARBA00022448"/>
    </source>
</evidence>
<keyword evidence="13" id="KW-0175">Coiled coil</keyword>
<evidence type="ECO:0000313" key="18">
    <source>
        <dbReference type="RefSeq" id="XP_014673121.1"/>
    </source>
</evidence>
<reference evidence="18" key="1">
    <citation type="submission" date="2025-08" db="UniProtKB">
        <authorList>
            <consortium name="RefSeq"/>
        </authorList>
    </citation>
    <scope>IDENTIFICATION</scope>
</reference>
<dbReference type="GeneID" id="106813489"/>
<proteinExistence type="predicted"/>
<feature type="transmembrane region" description="Helical" evidence="15">
    <location>
        <begin position="943"/>
        <end position="960"/>
    </location>
</feature>
<keyword evidence="6 15" id="KW-1133">Transmembrane helix</keyword>
<dbReference type="Proteomes" id="UP000695022">
    <property type="component" value="Unplaced"/>
</dbReference>
<comment type="subcellular location">
    <subcellularLocation>
        <location evidence="1">Membrane</location>
        <topology evidence="1">Multi-pass membrane protein</topology>
    </subcellularLocation>
</comment>
<keyword evidence="18" id="KW-0675">Receptor</keyword>
<sequence>MTDKYVVEETNGITSELMPVVAIPLQRLEDHDVSVLAHDVVHLTLHQAARDGDPQQLARLIELLPDVSRAINKNDENDMTPLHYAARHNYIDIARLLVDSGADVNNKGTDGLAPLHYAARRHRLVHRKSLAAIISRLPAAKVKALANSLVALRSSQHSSQQGSQDIEPVPNLNVIQVGEQKKQGEDEDQPTVSTDVTNSEDEDEEEEEGASEQESVIKFLLSKGALVNIKNMYGSTPLHFAAMRGNLEAAVDLIQFAHIDIEAVDKQESTALHLACVYDHVIVVEALLSAGAKLRALTFDKRTPLHLAAVEGHTLIMQMLLEAGHNTEGWAIVSQMVTDQDSEDSTALHLAIDGGSYDICEILLQNGADVNTHRNHYNRPLHLAAHFGNLPIVKLLLQHNAVIDTMNDTRETPLHRAAANNHGDVVVYLITNGARIEHKNTDNFTPLLTAASLGHTEAIQQLLEYKANIAAVDKNEKSAVYWAAQGNHLEALKELLSHYKSRRRINCGDRVGVTALHMAAQNGFRDCVALLLKHGATIDEKNEWEKTALHLAAQDGRTKTCQLLLQHSHMIVSDEDEDANTPLHLAALAGHRNIARLLLRYGADVQARNCNLWAPLDCAAYHGHVDVIEVLLEAGCNVDPTDISKTTPLHLACTKGHVTCVKMLLRWGASVAYCDSDGFNCLDRAINSGRTDVAMAIIESAAWEESLRNDTVNKANGRRQTPMRKLIQKMPDVADAVFTKCIRANNVHSEHPHYQLTLNFEFLDDTYSVWTKPTIPSSGSLHSSNRNIYTDEGYLTTEAAPYTEEPSLQKSNHPLMIMVKAKREHLLSHPLVTMLLKRKWARFGRWLYYSNLFVFLIYLSFLTSYLIITDPPFTYRMQMLANSADNQTKFNCTNLDGIDSPPRSSMFENVAKVAIMILAAVFVLKEVFQICAFRKRYIALENLVEWGSFISALLLVIDFTNCSKQTGIREDWQWQLGAIAIFLAWIDLILFIQKVPQFGIYVVMFTWIFSTFCHFFVVFFLFIVAFALAFYVLLQNQLPFRDPWNSILKTTIMMIGEFEYDALFNSGSTDEGQIVHYEITYVIFVIFIMIMTILIMNLLVGLAVDDIKEVQNNAVLRRLAMQVELTLGVENLLPHWLRKKFIVKEIAVSPNLYKTHKWTRIFYKSTTDKESFATLLEGDQKELQSLQANHDELQRSIDVLQSRMTHVTRQNARVMSLLTNIARAQNIPWETEDKNEQFE</sequence>
<dbReference type="Pfam" id="PF12796">
    <property type="entry name" value="Ank_2"/>
    <property type="match status" value="6"/>
</dbReference>
<protein>
    <submittedName>
        <fullName evidence="18">Transient receptor potential cation channel subfamily A member 1 homolog</fullName>
    </submittedName>
</protein>
<evidence type="ECO:0000256" key="14">
    <source>
        <dbReference type="SAM" id="MobiDB-lite"/>
    </source>
</evidence>
<evidence type="ECO:0000256" key="13">
    <source>
        <dbReference type="SAM" id="Coils"/>
    </source>
</evidence>
<gene>
    <name evidence="18" type="primary">LOC106813489</name>
</gene>
<feature type="repeat" description="ANK" evidence="12">
    <location>
        <begin position="511"/>
        <end position="543"/>
    </location>
</feature>
<name>A0ABM1ELQ0_PRICU</name>
<evidence type="ECO:0000259" key="16">
    <source>
        <dbReference type="Pfam" id="PF00520"/>
    </source>
</evidence>
<dbReference type="InterPro" id="IPR002110">
    <property type="entry name" value="Ankyrin_rpt"/>
</dbReference>
<feature type="repeat" description="ANK" evidence="12">
    <location>
        <begin position="409"/>
        <end position="441"/>
    </location>
</feature>
<evidence type="ECO:0000256" key="1">
    <source>
        <dbReference type="ARBA" id="ARBA00004141"/>
    </source>
</evidence>
<feature type="repeat" description="ANK" evidence="12">
    <location>
        <begin position="578"/>
        <end position="610"/>
    </location>
</feature>
<feature type="domain" description="Ion transport" evidence="16">
    <location>
        <begin position="872"/>
        <end position="1113"/>
    </location>
</feature>
<dbReference type="PRINTS" id="PR01415">
    <property type="entry name" value="ANKYRIN"/>
</dbReference>
<keyword evidence="2" id="KW-0813">Transport</keyword>
<keyword evidence="11" id="KW-0407">Ion channel</keyword>
<feature type="repeat" description="ANK" evidence="12">
    <location>
        <begin position="267"/>
        <end position="299"/>
    </location>
</feature>
<feature type="repeat" description="ANK" evidence="12">
    <location>
        <begin position="442"/>
        <end position="474"/>
    </location>
</feature>
<keyword evidence="3" id="KW-0716">Sensory transduction</keyword>
<keyword evidence="7 12" id="KW-0040">ANK repeat</keyword>
<dbReference type="PROSITE" id="PS50297">
    <property type="entry name" value="ANK_REP_REGION"/>
    <property type="match status" value="12"/>
</dbReference>
<feature type="transmembrane region" description="Helical" evidence="15">
    <location>
        <begin position="846"/>
        <end position="868"/>
    </location>
</feature>
<keyword evidence="4 15" id="KW-0812">Transmembrane</keyword>
<dbReference type="SUPFAM" id="SSF48403">
    <property type="entry name" value="Ankyrin repeat"/>
    <property type="match status" value="3"/>
</dbReference>
<feature type="transmembrane region" description="Helical" evidence="15">
    <location>
        <begin position="1004"/>
        <end position="1034"/>
    </location>
</feature>
<dbReference type="Gene3D" id="1.10.287.70">
    <property type="match status" value="1"/>
</dbReference>
<evidence type="ECO:0000256" key="9">
    <source>
        <dbReference type="ARBA" id="ARBA00023136"/>
    </source>
</evidence>
<accession>A0ABM1ELQ0</accession>
<evidence type="ECO:0000313" key="17">
    <source>
        <dbReference type="Proteomes" id="UP000695022"/>
    </source>
</evidence>
<evidence type="ECO:0000256" key="8">
    <source>
        <dbReference type="ARBA" id="ARBA00023065"/>
    </source>
</evidence>
<feature type="repeat" description="ANK" evidence="12">
    <location>
        <begin position="376"/>
        <end position="408"/>
    </location>
</feature>
<dbReference type="InterPro" id="IPR052076">
    <property type="entry name" value="TRP_cation_channel"/>
</dbReference>
<dbReference type="PANTHER" id="PTHR47143:SF1">
    <property type="entry name" value="ION_TRANS DOMAIN-CONTAINING PROTEIN"/>
    <property type="match status" value="1"/>
</dbReference>
<feature type="transmembrane region" description="Helical" evidence="15">
    <location>
        <begin position="1079"/>
        <end position="1104"/>
    </location>
</feature>
<feature type="region of interest" description="Disordered" evidence="14">
    <location>
        <begin position="179"/>
        <end position="214"/>
    </location>
</feature>
<feature type="repeat" description="ANK" evidence="12">
    <location>
        <begin position="77"/>
        <end position="109"/>
    </location>
</feature>
<evidence type="ECO:0000256" key="10">
    <source>
        <dbReference type="ARBA" id="ARBA00023180"/>
    </source>
</evidence>
<keyword evidence="8" id="KW-0406">Ion transport</keyword>
<evidence type="ECO:0000256" key="4">
    <source>
        <dbReference type="ARBA" id="ARBA00022692"/>
    </source>
</evidence>
<dbReference type="PANTHER" id="PTHR47143">
    <property type="entry name" value="TRANSIENT RECEPTOR POTENTIAL CATION CHANNEL PROTEIN PAINLESS"/>
    <property type="match status" value="1"/>
</dbReference>
<feature type="repeat" description="ANK" evidence="12">
    <location>
        <begin position="644"/>
        <end position="676"/>
    </location>
</feature>
<feature type="repeat" description="ANK" evidence="12">
    <location>
        <begin position="233"/>
        <end position="266"/>
    </location>
</feature>
<evidence type="ECO:0000256" key="5">
    <source>
        <dbReference type="ARBA" id="ARBA00022737"/>
    </source>
</evidence>
<keyword evidence="9 15" id="KW-0472">Membrane</keyword>
<feature type="transmembrane region" description="Helical" evidence="15">
    <location>
        <begin position="972"/>
        <end position="992"/>
    </location>
</feature>
<dbReference type="Pfam" id="PF13637">
    <property type="entry name" value="Ank_4"/>
    <property type="match status" value="1"/>
</dbReference>
<dbReference type="InterPro" id="IPR036770">
    <property type="entry name" value="Ankyrin_rpt-contain_sf"/>
</dbReference>
<evidence type="ECO:0000256" key="7">
    <source>
        <dbReference type="ARBA" id="ARBA00023043"/>
    </source>
</evidence>
<dbReference type="Gene3D" id="1.25.40.20">
    <property type="entry name" value="Ankyrin repeat-containing domain"/>
    <property type="match status" value="6"/>
</dbReference>
<keyword evidence="10" id="KW-0325">Glycoprotein</keyword>
<feature type="repeat" description="ANK" evidence="12">
    <location>
        <begin position="300"/>
        <end position="326"/>
    </location>
</feature>
<dbReference type="Pfam" id="PF00520">
    <property type="entry name" value="Ion_trans"/>
    <property type="match status" value="1"/>
</dbReference>